<gene>
    <name evidence="7" type="primary">sacC</name>
    <name evidence="7" type="ordered locus">DGo_PA0271</name>
</gene>
<evidence type="ECO:0000259" key="6">
    <source>
        <dbReference type="Pfam" id="PF08244"/>
    </source>
</evidence>
<evidence type="ECO:0000259" key="5">
    <source>
        <dbReference type="Pfam" id="PF00251"/>
    </source>
</evidence>
<dbReference type="HOGENOM" id="CLU_001528_3_1_0"/>
<dbReference type="InterPro" id="IPR018053">
    <property type="entry name" value="Glyco_hydro_32_AS"/>
</dbReference>
<sequence>MSSDAPTPTPAWRPLVHFTPRQHWINDPNGLVQVGEVYHLFYQHNPQGRDHANMSWGHATSRDLLGWQEHDVALPGREAHAIFSGSAVVDTHNTSGLGQSGDASPPVVALYTGAGHYWQAQYLAYSRDAGETWQFGPEQPVLDEGRADFRDPKVFWHGPSGRWVKAVVYPDERQVALYGSPDLHVWTPLSVFGPAGETGGIWEVPDLFPLTDETGQEHWVLKVDVFAGGPQGGTGAQYFVGDFDGAVFTPRGPARWADYGKDFYAAITWSGTPGRCLWTAWQSSWDYATRLPTHPWRGALTLARELGLRRDPDGGLWLTQLPLQELDRLRGRRTPLHLTPDSPATLPLPAGRALDLDLRLAPGTVLTLRLTSVAGDELTLRADRAGGTLTLERPARGLLADVAGFGGVHTAPLPPAIERDLDLRLVLDTSSVELFAGGGLLALSDLLFPAAAPDTLRLSVDGGGATGEAWTLRPAVPSPGEEEGEPA</sequence>
<dbReference type="SMART" id="SM00640">
    <property type="entry name" value="Glyco_32"/>
    <property type="match status" value="1"/>
</dbReference>
<dbReference type="Proteomes" id="UP000007575">
    <property type="component" value="Plasmid P1"/>
</dbReference>
<dbReference type="PATRIC" id="fig|745776.4.peg.3304"/>
<evidence type="ECO:0000256" key="2">
    <source>
        <dbReference type="ARBA" id="ARBA00022801"/>
    </source>
</evidence>
<keyword evidence="7" id="KW-0614">Plasmid</keyword>
<dbReference type="RefSeq" id="WP_014695675.1">
    <property type="nucleotide sequence ID" value="NC_017805.1"/>
</dbReference>
<dbReference type="PANTHER" id="PTHR42800:SF1">
    <property type="entry name" value="EXOINULINASE INUD (AFU_ORTHOLOGUE AFUA_5G00480)"/>
    <property type="match status" value="1"/>
</dbReference>
<keyword evidence="8" id="KW-1185">Reference proteome</keyword>
<feature type="domain" description="Glycosyl hydrolase family 32 C-terminal" evidence="6">
    <location>
        <begin position="338"/>
        <end position="466"/>
    </location>
</feature>
<comment type="similarity">
    <text evidence="1 4">Belongs to the glycosyl hydrolase 32 family.</text>
</comment>
<evidence type="ECO:0000256" key="3">
    <source>
        <dbReference type="ARBA" id="ARBA00023295"/>
    </source>
</evidence>
<accession>H8H0A5</accession>
<dbReference type="InterPro" id="IPR001362">
    <property type="entry name" value="Glyco_hydro_32"/>
</dbReference>
<geneLocation type="plasmid" evidence="7 8">
    <name>P1</name>
</geneLocation>
<dbReference type="AlphaFoldDB" id="H8H0A5"/>
<dbReference type="InterPro" id="IPR023296">
    <property type="entry name" value="Glyco_hydro_beta-prop_sf"/>
</dbReference>
<organism evidence="7 8">
    <name type="scientific">Deinococcus gobiensis (strain DSM 21396 / JCM 16679 / CGMCC 1.7299 / I-0)</name>
    <dbReference type="NCBI Taxonomy" id="745776"/>
    <lineage>
        <taxon>Bacteria</taxon>
        <taxon>Thermotogati</taxon>
        <taxon>Deinococcota</taxon>
        <taxon>Deinococci</taxon>
        <taxon>Deinococcales</taxon>
        <taxon>Deinococcaceae</taxon>
        <taxon>Deinococcus</taxon>
    </lineage>
</organism>
<dbReference type="Gene3D" id="2.60.120.560">
    <property type="entry name" value="Exo-inulinase, domain 1"/>
    <property type="match status" value="1"/>
</dbReference>
<dbReference type="Gene3D" id="2.115.10.20">
    <property type="entry name" value="Glycosyl hydrolase domain, family 43"/>
    <property type="match status" value="1"/>
</dbReference>
<dbReference type="GO" id="GO:0005737">
    <property type="term" value="C:cytoplasm"/>
    <property type="evidence" value="ECO:0007669"/>
    <property type="project" value="TreeGrafter"/>
</dbReference>
<reference evidence="7 8" key="1">
    <citation type="journal article" date="2012" name="PLoS ONE">
        <title>Genome sequence and transcriptome analysis of the radioresistant bacterium Deinococcus gobiensis: insights into the extreme environmental adaptations.</title>
        <authorList>
            <person name="Yuan M."/>
            <person name="Chen M."/>
            <person name="Zhang W."/>
            <person name="Lu W."/>
            <person name="Wang J."/>
            <person name="Yang M."/>
            <person name="Zhao P."/>
            <person name="Tang R."/>
            <person name="Li X."/>
            <person name="Hao Y."/>
            <person name="Zhou Z."/>
            <person name="Zhan Y."/>
            <person name="Yu H."/>
            <person name="Teng C."/>
            <person name="Yan Y."/>
            <person name="Ping S."/>
            <person name="Wang Y."/>
            <person name="Lin M."/>
        </authorList>
    </citation>
    <scope>NUCLEOTIDE SEQUENCE [LARGE SCALE GENOMIC DNA]</scope>
    <source>
        <strain evidence="8">DSM 21396 / JCM 16679 / CGMCC 1.7299 / I-0</strain>
        <plasmid evidence="7">P1</plasmid>
    </source>
</reference>
<dbReference type="InterPro" id="IPR013189">
    <property type="entry name" value="Glyco_hydro_32_C"/>
</dbReference>
<dbReference type="InterPro" id="IPR013320">
    <property type="entry name" value="ConA-like_dom_sf"/>
</dbReference>
<dbReference type="Pfam" id="PF00251">
    <property type="entry name" value="Glyco_hydro_32N"/>
    <property type="match status" value="1"/>
</dbReference>
<dbReference type="PANTHER" id="PTHR42800">
    <property type="entry name" value="EXOINULINASE INUD (AFU_ORTHOLOGUE AFUA_5G00480)"/>
    <property type="match status" value="1"/>
</dbReference>
<keyword evidence="2 4" id="KW-0378">Hydrolase</keyword>
<feature type="domain" description="Glycosyl hydrolase family 32 N-terminal" evidence="5">
    <location>
        <begin position="17"/>
        <end position="310"/>
    </location>
</feature>
<dbReference type="PROSITE" id="PS00609">
    <property type="entry name" value="GLYCOSYL_HYDROL_F32"/>
    <property type="match status" value="1"/>
</dbReference>
<dbReference type="EMBL" id="CP002192">
    <property type="protein sequence ID" value="AFD27157.1"/>
    <property type="molecule type" value="Genomic_DNA"/>
</dbReference>
<dbReference type="SUPFAM" id="SSF75005">
    <property type="entry name" value="Arabinanase/levansucrase/invertase"/>
    <property type="match status" value="1"/>
</dbReference>
<dbReference type="GO" id="GO:0004575">
    <property type="term" value="F:sucrose alpha-glucosidase activity"/>
    <property type="evidence" value="ECO:0007669"/>
    <property type="project" value="TreeGrafter"/>
</dbReference>
<evidence type="ECO:0000313" key="8">
    <source>
        <dbReference type="Proteomes" id="UP000007575"/>
    </source>
</evidence>
<name>H8H0A5_DEIGI</name>
<dbReference type="CDD" id="cd18622">
    <property type="entry name" value="GH32_Inu-like"/>
    <property type="match status" value="1"/>
</dbReference>
<dbReference type="OrthoDB" id="9759709at2"/>
<dbReference type="InterPro" id="IPR013148">
    <property type="entry name" value="Glyco_hydro_32_N"/>
</dbReference>
<evidence type="ECO:0000313" key="7">
    <source>
        <dbReference type="EMBL" id="AFD27157.1"/>
    </source>
</evidence>
<dbReference type="GO" id="GO:0005987">
    <property type="term" value="P:sucrose catabolic process"/>
    <property type="evidence" value="ECO:0007669"/>
    <property type="project" value="TreeGrafter"/>
</dbReference>
<dbReference type="Pfam" id="PF08244">
    <property type="entry name" value="Glyco_hydro_32C"/>
    <property type="match status" value="1"/>
</dbReference>
<dbReference type="SUPFAM" id="SSF49899">
    <property type="entry name" value="Concanavalin A-like lectins/glucanases"/>
    <property type="match status" value="1"/>
</dbReference>
<evidence type="ECO:0000256" key="1">
    <source>
        <dbReference type="ARBA" id="ARBA00009902"/>
    </source>
</evidence>
<proteinExistence type="inferred from homology"/>
<keyword evidence="3 4" id="KW-0326">Glycosidase</keyword>
<protein>
    <submittedName>
        <fullName evidence="7">SacC</fullName>
    </submittedName>
</protein>
<dbReference type="KEGG" id="dgo:DGo_PA0271"/>
<evidence type="ECO:0000256" key="4">
    <source>
        <dbReference type="RuleBase" id="RU362110"/>
    </source>
</evidence>